<dbReference type="KEGG" id="mhz:Metho_1419"/>
<dbReference type="RefSeq" id="WP_015324793.1">
    <property type="nucleotide sequence ID" value="NC_019977.1"/>
</dbReference>
<dbReference type="GeneID" id="14407228"/>
<evidence type="ECO:0000313" key="2">
    <source>
        <dbReference type="Proteomes" id="UP000010866"/>
    </source>
</evidence>
<accession>L0KVZ1</accession>
<proteinExistence type="predicted"/>
<evidence type="ECO:0000313" key="1">
    <source>
        <dbReference type="EMBL" id="AGB49627.1"/>
    </source>
</evidence>
<dbReference type="Proteomes" id="UP000010866">
    <property type="component" value="Chromosome"/>
</dbReference>
<dbReference type="OrthoDB" id="142781at2157"/>
<gene>
    <name evidence="1" type="ordered locus">Metho_1419</name>
</gene>
<sequence length="148" mass="16103" precursor="true">MRNRTIAILALVLLTGLAATTLVSAETNLLQRASGYAGGFCNCGAGWNGNAPGYCATYANQEPTVKTVAEALAITKTEISDDVTENDIYQMGRWWIVPYTGDDGTAKQGRIDAYTGEVIPDFFTSQYAPSQYRQGMGRGYGMMGMRRY</sequence>
<dbReference type="AlphaFoldDB" id="L0KVZ1"/>
<dbReference type="STRING" id="867904.Metho_1419"/>
<keyword evidence="2" id="KW-1185">Reference proteome</keyword>
<reference evidence="2" key="1">
    <citation type="submission" date="2012-02" db="EMBL/GenBank/DDBJ databases">
        <title>Complete sequence of chromosome of Methanomethylovorans hollandica DSM 15978.</title>
        <authorList>
            <person name="Lucas S."/>
            <person name="Copeland A."/>
            <person name="Lapidus A."/>
            <person name="Glavina del Rio T."/>
            <person name="Dalin E."/>
            <person name="Tice H."/>
            <person name="Bruce D."/>
            <person name="Goodwin L."/>
            <person name="Pitluck S."/>
            <person name="Peters L."/>
            <person name="Mikhailova N."/>
            <person name="Held B."/>
            <person name="Kyrpides N."/>
            <person name="Mavromatis K."/>
            <person name="Ivanova N."/>
            <person name="Brettin T."/>
            <person name="Detter J.C."/>
            <person name="Han C."/>
            <person name="Larimer F."/>
            <person name="Land M."/>
            <person name="Hauser L."/>
            <person name="Markowitz V."/>
            <person name="Cheng J.-F."/>
            <person name="Hugenholtz P."/>
            <person name="Woyke T."/>
            <person name="Wu D."/>
            <person name="Spring S."/>
            <person name="Schroeder M."/>
            <person name="Brambilla E."/>
            <person name="Klenk H.-P."/>
            <person name="Eisen J.A."/>
        </authorList>
    </citation>
    <scope>NUCLEOTIDE SEQUENCE [LARGE SCALE GENOMIC DNA]</scope>
    <source>
        <strain evidence="2">DSM 15978 / NBRC 107637 / DMS1</strain>
    </source>
</reference>
<organism evidence="1 2">
    <name type="scientific">Methanomethylovorans hollandica (strain DSM 15978 / NBRC 107637 / DMS1)</name>
    <dbReference type="NCBI Taxonomy" id="867904"/>
    <lineage>
        <taxon>Archaea</taxon>
        <taxon>Methanobacteriati</taxon>
        <taxon>Methanobacteriota</taxon>
        <taxon>Stenosarchaea group</taxon>
        <taxon>Methanomicrobia</taxon>
        <taxon>Methanosarcinales</taxon>
        <taxon>Methanosarcinaceae</taxon>
        <taxon>Methanomethylovorans</taxon>
    </lineage>
</organism>
<name>L0KVZ1_METHD</name>
<dbReference type="HOGENOM" id="CLU_117484_0_0_2"/>
<dbReference type="EMBL" id="CP003362">
    <property type="protein sequence ID" value="AGB49627.1"/>
    <property type="molecule type" value="Genomic_DNA"/>
</dbReference>
<protein>
    <submittedName>
        <fullName evidence="1">Uncharacterized protein</fullName>
    </submittedName>
</protein>